<reference evidence="2 3" key="1">
    <citation type="submission" date="2018-05" db="EMBL/GenBank/DDBJ databases">
        <title>Novel Campyloabacter and Helicobacter Species and Strains.</title>
        <authorList>
            <person name="Mannion A.J."/>
            <person name="Shen Z."/>
            <person name="Fox J.G."/>
        </authorList>
    </citation>
    <scope>NUCLEOTIDE SEQUENCE [LARGE SCALE GENOMIC DNA]</scope>
    <source>
        <strain evidence="3">MIT17-664</strain>
    </source>
</reference>
<organism evidence="2 3">
    <name type="scientific">Campylobacter estrildidarum</name>
    <dbReference type="NCBI Taxonomy" id="2510189"/>
    <lineage>
        <taxon>Bacteria</taxon>
        <taxon>Pseudomonadati</taxon>
        <taxon>Campylobacterota</taxon>
        <taxon>Epsilonproteobacteria</taxon>
        <taxon>Campylobacterales</taxon>
        <taxon>Campylobacteraceae</taxon>
        <taxon>Campylobacter</taxon>
    </lineage>
</organism>
<keyword evidence="1" id="KW-0812">Transmembrane</keyword>
<dbReference type="AlphaFoldDB" id="A0A4V6DWG1"/>
<keyword evidence="3" id="KW-1185">Reference proteome</keyword>
<proteinExistence type="predicted"/>
<evidence type="ECO:0000313" key="3">
    <source>
        <dbReference type="Proteomes" id="UP000308838"/>
    </source>
</evidence>
<name>A0A4V6DWG1_9BACT</name>
<dbReference type="EMBL" id="NXLZ01000002">
    <property type="protein sequence ID" value="TKX31732.1"/>
    <property type="molecule type" value="Genomic_DNA"/>
</dbReference>
<feature type="transmembrane region" description="Helical" evidence="1">
    <location>
        <begin position="12"/>
        <end position="32"/>
    </location>
</feature>
<dbReference type="Proteomes" id="UP000308838">
    <property type="component" value="Unassembled WGS sequence"/>
</dbReference>
<dbReference type="RefSeq" id="WP_137620080.1">
    <property type="nucleotide sequence ID" value="NZ_NXLZ01000002.1"/>
</dbReference>
<gene>
    <name evidence="2" type="ORF">CQA69_01505</name>
</gene>
<keyword evidence="1" id="KW-1133">Transmembrane helix</keyword>
<dbReference type="Pfam" id="PF07963">
    <property type="entry name" value="N_methyl"/>
    <property type="match status" value="1"/>
</dbReference>
<sequence>MKNAFSLLELVISMIILGIIFIGISKLFLYFYKNYNNLDLFKQLYQLQNELYIHPKEKDIILYTQLLKPINIKEVYVSDGLFEFKKLYIQDQSYNIYFYEQSF</sequence>
<evidence type="ECO:0000256" key="1">
    <source>
        <dbReference type="SAM" id="Phobius"/>
    </source>
</evidence>
<dbReference type="OrthoDB" id="5356224at2"/>
<protein>
    <submittedName>
        <fullName evidence="2">Transformation system protein</fullName>
    </submittedName>
</protein>
<dbReference type="NCBIfam" id="TIGR02532">
    <property type="entry name" value="IV_pilin_GFxxxE"/>
    <property type="match status" value="1"/>
</dbReference>
<keyword evidence="1" id="KW-0472">Membrane</keyword>
<accession>A0A4V6DWG1</accession>
<evidence type="ECO:0000313" key="2">
    <source>
        <dbReference type="EMBL" id="TKX31732.1"/>
    </source>
</evidence>
<dbReference type="InterPro" id="IPR012902">
    <property type="entry name" value="N_methyl_site"/>
</dbReference>
<comment type="caution">
    <text evidence="2">The sequence shown here is derived from an EMBL/GenBank/DDBJ whole genome shotgun (WGS) entry which is preliminary data.</text>
</comment>